<reference evidence="1 2" key="1">
    <citation type="submission" date="2016-07" db="EMBL/GenBank/DDBJ databases">
        <title>Pervasive Adenine N6-methylation of Active Genes in Fungi.</title>
        <authorList>
            <consortium name="DOE Joint Genome Institute"/>
            <person name="Mondo S.J."/>
            <person name="Dannebaum R.O."/>
            <person name="Kuo R.C."/>
            <person name="Labutti K."/>
            <person name="Haridas S."/>
            <person name="Kuo A."/>
            <person name="Salamov A."/>
            <person name="Ahrendt S.R."/>
            <person name="Lipzen A."/>
            <person name="Sullivan W."/>
            <person name="Andreopoulos W.B."/>
            <person name="Clum A."/>
            <person name="Lindquist E."/>
            <person name="Daum C."/>
            <person name="Ramamoorthy G.K."/>
            <person name="Gryganskyi A."/>
            <person name="Culley D."/>
            <person name="Magnuson J.K."/>
            <person name="James T.Y."/>
            <person name="O'Malley M.A."/>
            <person name="Stajich J.E."/>
            <person name="Spatafora J.W."/>
            <person name="Visel A."/>
            <person name="Grigoriev I.V."/>
        </authorList>
    </citation>
    <scope>NUCLEOTIDE SEQUENCE [LARGE SCALE GENOMIC DNA]</scope>
    <source>
        <strain evidence="1 2">PL171</strain>
    </source>
</reference>
<evidence type="ECO:0000313" key="1">
    <source>
        <dbReference type="EMBL" id="ORZ40335.1"/>
    </source>
</evidence>
<accession>A0A1Y2I0F7</accession>
<dbReference type="AlphaFoldDB" id="A0A1Y2I0F7"/>
<proteinExistence type="predicted"/>
<evidence type="ECO:0000313" key="2">
    <source>
        <dbReference type="Proteomes" id="UP000193411"/>
    </source>
</evidence>
<dbReference type="Proteomes" id="UP000193411">
    <property type="component" value="Unassembled WGS sequence"/>
</dbReference>
<name>A0A1Y2I0F7_9FUNG</name>
<organism evidence="1 2">
    <name type="scientific">Catenaria anguillulae PL171</name>
    <dbReference type="NCBI Taxonomy" id="765915"/>
    <lineage>
        <taxon>Eukaryota</taxon>
        <taxon>Fungi</taxon>
        <taxon>Fungi incertae sedis</taxon>
        <taxon>Blastocladiomycota</taxon>
        <taxon>Blastocladiomycetes</taxon>
        <taxon>Blastocladiales</taxon>
        <taxon>Catenariaceae</taxon>
        <taxon>Catenaria</taxon>
    </lineage>
</organism>
<keyword evidence="2" id="KW-1185">Reference proteome</keyword>
<protein>
    <submittedName>
        <fullName evidence="1">Uncharacterized protein</fullName>
    </submittedName>
</protein>
<comment type="caution">
    <text evidence="1">The sequence shown here is derived from an EMBL/GenBank/DDBJ whole genome shotgun (WGS) entry which is preliminary data.</text>
</comment>
<gene>
    <name evidence="1" type="ORF">BCR44DRAFT_1172705</name>
</gene>
<dbReference type="EMBL" id="MCFL01000003">
    <property type="protein sequence ID" value="ORZ40335.1"/>
    <property type="molecule type" value="Genomic_DNA"/>
</dbReference>
<sequence>MAMFGAGAGFGAANQQQQQSAFSTFHPCSFHHRPPDPDPDLSPPPILCPSRLWSWRSATRRRCIWRTTRRWRLWCRIQPTQRQRLWRRRCIRRWRPAARCRWRVRRLWRDGRRYNCFWRCWRHGVWGSKHSTAAWWRIVWRWREQHGCDHRVWWGRFWWCWSGSDGRVWCKHAWRRHGRLICGPRAKPRHWRSEIHCDARN</sequence>